<dbReference type="PANTHER" id="PTHR44813">
    <property type="entry name" value="MITOGEN-ACTIVATED PROTEIN KINASE-BINDING PROTEIN 1"/>
    <property type="match status" value="1"/>
</dbReference>
<accession>A0ABQ9V5P3</accession>
<feature type="region of interest" description="Disordered" evidence="1">
    <location>
        <begin position="81"/>
        <end position="153"/>
    </location>
</feature>
<keyword evidence="3" id="KW-1185">Reference proteome</keyword>
<dbReference type="PANTHER" id="PTHR44813:SF1">
    <property type="entry name" value="MITOGEN-ACTIVATED PROTEIN KINASE-BINDING PROTEIN 1"/>
    <property type="match status" value="1"/>
</dbReference>
<evidence type="ECO:0000313" key="2">
    <source>
        <dbReference type="EMBL" id="KAK2103762.1"/>
    </source>
</evidence>
<name>A0ABQ9V5P3_SAGOE</name>
<keyword evidence="2" id="KW-0808">Transferase</keyword>
<dbReference type="Proteomes" id="UP001266305">
    <property type="component" value="Unassembled WGS sequence"/>
</dbReference>
<dbReference type="InterPro" id="IPR055292">
    <property type="entry name" value="MABP1"/>
</dbReference>
<evidence type="ECO:0000256" key="1">
    <source>
        <dbReference type="SAM" id="MobiDB-lite"/>
    </source>
</evidence>
<protein>
    <submittedName>
        <fullName evidence="2">Mitogen-activated protein kinase-binding protein 1</fullName>
    </submittedName>
</protein>
<reference evidence="2 3" key="1">
    <citation type="submission" date="2023-05" db="EMBL/GenBank/DDBJ databases">
        <title>B98-5 Cell Line De Novo Hybrid Assembly: An Optical Mapping Approach.</title>
        <authorList>
            <person name="Kananen K."/>
            <person name="Auerbach J.A."/>
            <person name="Kautto E."/>
            <person name="Blachly J.S."/>
        </authorList>
    </citation>
    <scope>NUCLEOTIDE SEQUENCE [LARGE SCALE GENOMIC DNA]</scope>
    <source>
        <strain evidence="2">B95-8</strain>
        <tissue evidence="2">Cell line</tissue>
    </source>
</reference>
<sequence>MKRAQVFPSDEDQKRWVEHGVGQHLGRCCCFSCMVPGSKSHQRTAPAPAANPGPKRRGRWAQPGVELSVRSMLDLRQLETLAPSPRGPRQDSLAMIPSGPGKHGKQALETSLASQEGVFPQDLEPAPVEDDIVYPEPSDSPTMDARQGSYPGQTLWAVQPPVFPSF</sequence>
<proteinExistence type="predicted"/>
<dbReference type="EMBL" id="JASSZA010000008">
    <property type="protein sequence ID" value="KAK2103762.1"/>
    <property type="molecule type" value="Genomic_DNA"/>
</dbReference>
<organism evidence="2 3">
    <name type="scientific">Saguinus oedipus</name>
    <name type="common">Cotton-top tamarin</name>
    <name type="synonym">Oedipomidas oedipus</name>
    <dbReference type="NCBI Taxonomy" id="9490"/>
    <lineage>
        <taxon>Eukaryota</taxon>
        <taxon>Metazoa</taxon>
        <taxon>Chordata</taxon>
        <taxon>Craniata</taxon>
        <taxon>Vertebrata</taxon>
        <taxon>Euteleostomi</taxon>
        <taxon>Mammalia</taxon>
        <taxon>Eutheria</taxon>
        <taxon>Euarchontoglires</taxon>
        <taxon>Primates</taxon>
        <taxon>Haplorrhini</taxon>
        <taxon>Platyrrhini</taxon>
        <taxon>Cebidae</taxon>
        <taxon>Callitrichinae</taxon>
        <taxon>Saguinus</taxon>
    </lineage>
</organism>
<dbReference type="GO" id="GO:0016301">
    <property type="term" value="F:kinase activity"/>
    <property type="evidence" value="ECO:0007669"/>
    <property type="project" value="UniProtKB-KW"/>
</dbReference>
<gene>
    <name evidence="2" type="primary">MAPKBP1_3</name>
    <name evidence="2" type="ORF">P7K49_017618</name>
</gene>
<feature type="region of interest" description="Disordered" evidence="1">
    <location>
        <begin position="39"/>
        <end position="62"/>
    </location>
</feature>
<evidence type="ECO:0000313" key="3">
    <source>
        <dbReference type="Proteomes" id="UP001266305"/>
    </source>
</evidence>
<comment type="caution">
    <text evidence="2">The sequence shown here is derived from an EMBL/GenBank/DDBJ whole genome shotgun (WGS) entry which is preliminary data.</text>
</comment>
<keyword evidence="2" id="KW-0418">Kinase</keyword>